<name>A0ABQ6N542_9STRA</name>
<accession>A0ABQ6N542</accession>
<protein>
    <submittedName>
        <fullName evidence="1">Uncharacterized protein</fullName>
    </submittedName>
</protein>
<evidence type="ECO:0000313" key="2">
    <source>
        <dbReference type="Proteomes" id="UP001165060"/>
    </source>
</evidence>
<evidence type="ECO:0000313" key="1">
    <source>
        <dbReference type="EMBL" id="GMI41075.1"/>
    </source>
</evidence>
<sequence length="147" mass="15274">MTKSKHSAAVATTGCAGYGVAVAEPAQSFQVDVKAVHFGTGGFAVGVVKASWKGPFKSLRKNPNCPFAIHCDGTVAQKEKDWAECGLGGYEEGDVVGIFVGGGKVKVSIDGQVVKQVSVPKGERLALAVQPFMGGVARIVRADVIKR</sequence>
<keyword evidence="2" id="KW-1185">Reference proteome</keyword>
<dbReference type="Proteomes" id="UP001165060">
    <property type="component" value="Unassembled WGS sequence"/>
</dbReference>
<organism evidence="1 2">
    <name type="scientific">Tetraparma gracilis</name>
    <dbReference type="NCBI Taxonomy" id="2962635"/>
    <lineage>
        <taxon>Eukaryota</taxon>
        <taxon>Sar</taxon>
        <taxon>Stramenopiles</taxon>
        <taxon>Ochrophyta</taxon>
        <taxon>Bolidophyceae</taxon>
        <taxon>Parmales</taxon>
        <taxon>Triparmaceae</taxon>
        <taxon>Tetraparma</taxon>
    </lineage>
</organism>
<reference evidence="1 2" key="1">
    <citation type="journal article" date="2023" name="Commun. Biol.">
        <title>Genome analysis of Parmales, the sister group of diatoms, reveals the evolutionary specialization of diatoms from phago-mixotrophs to photoautotrophs.</title>
        <authorList>
            <person name="Ban H."/>
            <person name="Sato S."/>
            <person name="Yoshikawa S."/>
            <person name="Yamada K."/>
            <person name="Nakamura Y."/>
            <person name="Ichinomiya M."/>
            <person name="Sato N."/>
            <person name="Blanc-Mathieu R."/>
            <person name="Endo H."/>
            <person name="Kuwata A."/>
            <person name="Ogata H."/>
        </authorList>
    </citation>
    <scope>NUCLEOTIDE SEQUENCE [LARGE SCALE GENOMIC DNA]</scope>
</reference>
<proteinExistence type="predicted"/>
<comment type="caution">
    <text evidence="1">The sequence shown here is derived from an EMBL/GenBank/DDBJ whole genome shotgun (WGS) entry which is preliminary data.</text>
</comment>
<dbReference type="EMBL" id="BRYB01002199">
    <property type="protein sequence ID" value="GMI41075.1"/>
    <property type="molecule type" value="Genomic_DNA"/>
</dbReference>
<gene>
    <name evidence="1" type="ORF">TeGR_g3740</name>
</gene>